<evidence type="ECO:0000313" key="2">
    <source>
        <dbReference type="EMBL" id="GLF93142.1"/>
    </source>
</evidence>
<evidence type="ECO:0000313" key="3">
    <source>
        <dbReference type="Proteomes" id="UP001291653"/>
    </source>
</evidence>
<gene>
    <name evidence="2" type="ORF">SYYSPA8_02615</name>
</gene>
<feature type="region of interest" description="Disordered" evidence="1">
    <location>
        <begin position="1009"/>
        <end position="1059"/>
    </location>
</feature>
<evidence type="ECO:0000256" key="1">
    <source>
        <dbReference type="SAM" id="MobiDB-lite"/>
    </source>
</evidence>
<feature type="compositionally biased region" description="Pro residues" evidence="1">
    <location>
        <begin position="12"/>
        <end position="27"/>
    </location>
</feature>
<dbReference type="Gene3D" id="3.40.50.300">
    <property type="entry name" value="P-loop containing nucleotide triphosphate hydrolases"/>
    <property type="match status" value="1"/>
</dbReference>
<feature type="region of interest" description="Disordered" evidence="1">
    <location>
        <begin position="509"/>
        <end position="537"/>
    </location>
</feature>
<comment type="caution">
    <text evidence="2">The sequence shown here is derived from an EMBL/GenBank/DDBJ whole genome shotgun (WGS) entry which is preliminary data.</text>
</comment>
<accession>A0ABQ5NSB2</accession>
<reference evidence="2 3" key="1">
    <citation type="submission" date="2022-10" db="EMBL/GenBank/DDBJ databases">
        <title>Draft genome sequence of Streptomyces sp. YSPA8.</title>
        <authorList>
            <person name="Moriuchi R."/>
            <person name="Dohra H."/>
            <person name="Yamamura H."/>
            <person name="Kodani S."/>
        </authorList>
    </citation>
    <scope>NUCLEOTIDE SEQUENCE [LARGE SCALE GENOMIC DNA]</scope>
    <source>
        <strain evidence="2 3">YSPA8</strain>
    </source>
</reference>
<dbReference type="RefSeq" id="WP_323445238.1">
    <property type="nucleotide sequence ID" value="NZ_BSBI01000001.1"/>
</dbReference>
<feature type="compositionally biased region" description="Low complexity" evidence="1">
    <location>
        <begin position="1"/>
        <end position="11"/>
    </location>
</feature>
<dbReference type="EMBL" id="BSBI01000001">
    <property type="protein sequence ID" value="GLF93142.1"/>
    <property type="molecule type" value="Genomic_DNA"/>
</dbReference>
<protein>
    <submittedName>
        <fullName evidence="2">AAA family ATPase</fullName>
    </submittedName>
</protein>
<organism evidence="2 3">
    <name type="scientific">Streptomyces yaizuensis</name>
    <dbReference type="NCBI Taxonomy" id="2989713"/>
    <lineage>
        <taxon>Bacteria</taxon>
        <taxon>Bacillati</taxon>
        <taxon>Actinomycetota</taxon>
        <taxon>Actinomycetes</taxon>
        <taxon>Kitasatosporales</taxon>
        <taxon>Streptomycetaceae</taxon>
        <taxon>Streptomyces</taxon>
    </lineage>
</organism>
<dbReference type="Proteomes" id="UP001291653">
    <property type="component" value="Unassembled WGS sequence"/>
</dbReference>
<feature type="region of interest" description="Disordered" evidence="1">
    <location>
        <begin position="1"/>
        <end position="29"/>
    </location>
</feature>
<keyword evidence="3" id="KW-1185">Reference proteome</keyword>
<sequence length="1059" mass="110711">MSTTPSDAASDPPHPAPGAPPGTPPTTPADVVRIFTARLREELRSGEGPGGPAPARRAYREAACLLSHFDPTLLRLPGEEQPTGGAVLELVDDCTTTGTKEGTVWSLRREVRDETLRSLSGPGAARRALEHNLGAVQDERCGGPERVALACLAGTPPRIDGLGPQGLADLLRAVLWLSRVPGTGGLPDPSSVHHALARARLLQPLERLVSHPFQGRARELAALRAYVRGALDLPAAPPAAPGGAGTGAAPAPPVPPLVIHGPGGMGKSTLLARFLLDSIHGHASGFPFAYIDFERPTLSVHEPVTLIAETARQLAIQYPGRRAGFEALVDECHRTARSQREGQERVTQLHGLATTRSVLGRSSSQEFQTLATARESDLIRRTAAELVAAVAEAGQDGAPLVMVVDSFEAAQYRGSPVLGRMWAMCVSLQSVYPRLRIVISGRASVEHPADFPRSPDIELSELDPDAAVALLTSSGVSDPEVARALAERVGGHPLSLRLAARAATLAAPADGTADATAEDRADAGYAGAGPPGTDADELIRSLPERRDTVFRRVDQMLVQGILYDRILHHIPDPEVRRLAHPGLVLRVITPGIIQEVLAGPCGLGVDTPEDALRLYGELARLDLVEPAGPGAVRHRGDVRAIMLRLPGGDRTGVMRAVEQNAVAYYAARDGLEARAEEIYHRLRLDEDPRTVEERWLPGVERLLAGAVDDMPHRAAALLTARLGGEAPRPVLAGAEQEDWERIAAREVEDLLAQGFAEAALERLSERRPWTPCAPLHPLLGETLHRIGRADEARTAVADATAAAEAAGCSGTLLELLLLAARLSEEAGDTGAADRALRRAEDLAVDLGQDLEAMGALLARARLGGTEGTGSAAGSRLAQRLRHTPDAVLADQPALVRAVASQVYGRDPGALDHALEVVGLPTDDEAVETLGAAIRTAASRRPELLGTLMGLLRDAAGPTGPSASTGPTSTSDILRLARDRGTLDTLARRLLDVPDPSGEIAAAVAAAMGAGTGAAPPTAPPAAPPAAPPTAPPAAPLPGAPGPRGAPPGEGNGLVRPGRP</sequence>
<name>A0ABQ5NSB2_9ACTN</name>
<proteinExistence type="predicted"/>
<dbReference type="SUPFAM" id="SSF52540">
    <property type="entry name" value="P-loop containing nucleoside triphosphate hydrolases"/>
    <property type="match status" value="1"/>
</dbReference>
<feature type="compositionally biased region" description="Pro residues" evidence="1">
    <location>
        <begin position="1016"/>
        <end position="1045"/>
    </location>
</feature>
<dbReference type="InterPro" id="IPR027417">
    <property type="entry name" value="P-loop_NTPase"/>
</dbReference>